<dbReference type="FunCoup" id="A0A1S3HSM7">
    <property type="interactions" value="1893"/>
</dbReference>
<dbReference type="GO" id="GO:0005524">
    <property type="term" value="F:ATP binding"/>
    <property type="evidence" value="ECO:0007669"/>
    <property type="project" value="UniProtKB-KW"/>
</dbReference>
<dbReference type="NCBIfam" id="TIGR00469">
    <property type="entry name" value="pheS_mito"/>
    <property type="match status" value="1"/>
</dbReference>
<dbReference type="InterPro" id="IPR045864">
    <property type="entry name" value="aa-tRNA-synth_II/BPL/LPL"/>
</dbReference>
<evidence type="ECO:0000256" key="14">
    <source>
        <dbReference type="ARBA" id="ARBA00049255"/>
    </source>
</evidence>
<dbReference type="Gene3D" id="3.30.930.10">
    <property type="entry name" value="Bira Bifunctional Protein, Domain 2"/>
    <property type="match status" value="1"/>
</dbReference>
<evidence type="ECO:0000256" key="2">
    <source>
        <dbReference type="ARBA" id="ARBA00008226"/>
    </source>
</evidence>
<comment type="subunit">
    <text evidence="3">Monomer.</text>
</comment>
<dbReference type="OMA" id="RINYRAM"/>
<dbReference type="FunFam" id="3.30.70.380:FF:000002">
    <property type="entry name" value="phenylalanine--tRNA ligase, mitochondrial"/>
    <property type="match status" value="1"/>
</dbReference>
<evidence type="ECO:0000256" key="5">
    <source>
        <dbReference type="ARBA" id="ARBA00022598"/>
    </source>
</evidence>
<evidence type="ECO:0000256" key="13">
    <source>
        <dbReference type="ARBA" id="ARBA00031194"/>
    </source>
</evidence>
<evidence type="ECO:0000256" key="9">
    <source>
        <dbReference type="ARBA" id="ARBA00022946"/>
    </source>
</evidence>
<dbReference type="SMART" id="SM00896">
    <property type="entry name" value="FDX-ACB"/>
    <property type="match status" value="1"/>
</dbReference>
<evidence type="ECO:0000256" key="16">
    <source>
        <dbReference type="ARBA" id="ARBA00073229"/>
    </source>
</evidence>
<dbReference type="RefSeq" id="XP_013389028.1">
    <property type="nucleotide sequence ID" value="XM_013533574.1"/>
</dbReference>
<dbReference type="PANTHER" id="PTHR11538">
    <property type="entry name" value="PHENYLALANYL-TRNA SYNTHETASE"/>
    <property type="match status" value="1"/>
</dbReference>
<keyword evidence="11" id="KW-0496">Mitochondrion</keyword>
<dbReference type="InParanoid" id="A0A1S3HSM7"/>
<dbReference type="InterPro" id="IPR036690">
    <property type="entry name" value="Fdx_antiC-bd_sf"/>
</dbReference>
<keyword evidence="6" id="KW-0547">Nucleotide-binding</keyword>
<protein>
    <recommendedName>
        <fullName evidence="16">Phenylalanine--tRNA ligase, mitochondrial</fullName>
        <ecNumber evidence="4">6.1.1.20</ecNumber>
    </recommendedName>
    <alternativeName>
        <fullName evidence="13">Phenylalanyl-tRNA synthetase</fullName>
    </alternativeName>
</protein>
<dbReference type="AlphaFoldDB" id="A0A1S3HSM7"/>
<evidence type="ECO:0000256" key="10">
    <source>
        <dbReference type="ARBA" id="ARBA00022990"/>
    </source>
</evidence>
<dbReference type="FunFam" id="3.30.930.10:FF:000041">
    <property type="entry name" value="Phenylalanyl-tRNA synthetase 2, mitochondrial"/>
    <property type="match status" value="1"/>
</dbReference>
<evidence type="ECO:0000259" key="17">
    <source>
        <dbReference type="PROSITE" id="PS51447"/>
    </source>
</evidence>
<dbReference type="OrthoDB" id="4457at2759"/>
<keyword evidence="12" id="KW-0030">Aminoacyl-tRNA synthetase</keyword>
<evidence type="ECO:0000313" key="18">
    <source>
        <dbReference type="Proteomes" id="UP000085678"/>
    </source>
</evidence>
<comment type="subcellular location">
    <subcellularLocation>
        <location evidence="1">Mitochondrion matrix</location>
    </subcellularLocation>
</comment>
<dbReference type="GO" id="GO:0005759">
    <property type="term" value="C:mitochondrial matrix"/>
    <property type="evidence" value="ECO:0007669"/>
    <property type="project" value="UniProtKB-SubCell"/>
</dbReference>
<sequence length="447" mass="51624">MMMKYKLFTGICCRLYSASIVSMNGASHRHFCSSFLTDISSPETTVTVGSQTYARDEMTNVTPHILSKVGSNLHNRKYHPLNLLKQRIRDHFYKNYVKPRGNPIFTVVDDLPPVVTIEQCFDSLLTPKDHVSRKPSDTYYVNKDHVLRTHTSAHQSDLIRMGCDQFLVIGDVYRRDTIDKSHYPVFHQCEGVRLFTERELLISKFSEQDMEGLTVFEQGPRIPAKQAPHTQDAVVLLEADLKWTLTRLAHDIFGKDIETQWVDCYFPFTHPSWELEIKYKGEWLEVLGCGVMEQEILNEAGAGNKVGWAFGLGLERWAMKMYDIPDIRLFWSQDSGFLSQFKVDDANTPIKYKPVSVHPQCYNDISFWIPDNYTENDFYDLVRGLGSDMVEQVELIDNFTHPKKGQTSHCYRITYRHMDRAVHQEEANKIHALITEAAINNLAVEVR</sequence>
<evidence type="ECO:0000256" key="1">
    <source>
        <dbReference type="ARBA" id="ARBA00004305"/>
    </source>
</evidence>
<dbReference type="EC" id="6.1.1.20" evidence="4"/>
<evidence type="ECO:0000256" key="4">
    <source>
        <dbReference type="ARBA" id="ARBA00012814"/>
    </source>
</evidence>
<evidence type="ECO:0000256" key="15">
    <source>
        <dbReference type="ARBA" id="ARBA00060211"/>
    </source>
</evidence>
<dbReference type="PROSITE" id="PS51447">
    <property type="entry name" value="FDX_ACB"/>
    <property type="match status" value="1"/>
</dbReference>
<dbReference type="SUPFAM" id="SSF55681">
    <property type="entry name" value="Class II aaRS and biotin synthetases"/>
    <property type="match status" value="1"/>
</dbReference>
<proteinExistence type="inferred from homology"/>
<dbReference type="SUPFAM" id="SSF54991">
    <property type="entry name" value="Anticodon-binding domain of PheRS"/>
    <property type="match status" value="1"/>
</dbReference>
<dbReference type="STRING" id="7574.A0A1S3HSM7"/>
<dbReference type="GO" id="GO:0004826">
    <property type="term" value="F:phenylalanine-tRNA ligase activity"/>
    <property type="evidence" value="ECO:0007669"/>
    <property type="project" value="UniProtKB-EC"/>
</dbReference>
<keyword evidence="8" id="KW-0648">Protein biosynthesis</keyword>
<name>A0A1S3HSM7_LINAN</name>
<evidence type="ECO:0000256" key="6">
    <source>
        <dbReference type="ARBA" id="ARBA00022741"/>
    </source>
</evidence>
<dbReference type="Proteomes" id="UP000085678">
    <property type="component" value="Unplaced"/>
</dbReference>
<comment type="function">
    <text evidence="15">Is responsible for the charging of tRNA(Phe) with phenylalanine in mitochondrial translation. To a lesser extent, also catalyzes direct attachment of m-Tyr (an oxidized version of Phe) to tRNA(Phe), thereby opening the way for delivery of the misacylated tRNA to the ribosome and incorporation of ROS-damaged amino acid into proteins.</text>
</comment>
<keyword evidence="7" id="KW-0067">ATP-binding</keyword>
<dbReference type="GeneID" id="106157822"/>
<evidence type="ECO:0000256" key="7">
    <source>
        <dbReference type="ARBA" id="ARBA00022840"/>
    </source>
</evidence>
<dbReference type="Pfam" id="PF01409">
    <property type="entry name" value="tRNA-synt_2d"/>
    <property type="match status" value="2"/>
</dbReference>
<dbReference type="GO" id="GO:0006432">
    <property type="term" value="P:phenylalanyl-tRNA aminoacylation"/>
    <property type="evidence" value="ECO:0007669"/>
    <property type="project" value="InterPro"/>
</dbReference>
<gene>
    <name evidence="19" type="primary">LOC106157822</name>
</gene>
<dbReference type="CDD" id="cd00496">
    <property type="entry name" value="PheRS_alpha_core"/>
    <property type="match status" value="1"/>
</dbReference>
<dbReference type="Pfam" id="PF03147">
    <property type="entry name" value="FDX-ACB"/>
    <property type="match status" value="1"/>
</dbReference>
<evidence type="ECO:0000256" key="11">
    <source>
        <dbReference type="ARBA" id="ARBA00023128"/>
    </source>
</evidence>
<evidence type="ECO:0000313" key="19">
    <source>
        <dbReference type="RefSeq" id="XP_013389028.1"/>
    </source>
</evidence>
<evidence type="ECO:0000256" key="12">
    <source>
        <dbReference type="ARBA" id="ARBA00023146"/>
    </source>
</evidence>
<dbReference type="Gene3D" id="3.30.70.380">
    <property type="entry name" value="Ferrodoxin-fold anticodon-binding domain"/>
    <property type="match status" value="1"/>
</dbReference>
<feature type="domain" description="FDX-ACB" evidence="17">
    <location>
        <begin position="356"/>
        <end position="447"/>
    </location>
</feature>
<dbReference type="InterPro" id="IPR005121">
    <property type="entry name" value="Fdx_antiC-bd"/>
</dbReference>
<evidence type="ECO:0000256" key="3">
    <source>
        <dbReference type="ARBA" id="ARBA00011245"/>
    </source>
</evidence>
<dbReference type="InterPro" id="IPR004530">
    <property type="entry name" value="Phe-tRNA-synth_IIc_mito"/>
</dbReference>
<dbReference type="PANTHER" id="PTHR11538:SF41">
    <property type="entry name" value="PHENYLALANINE--TRNA LIGASE, MITOCHONDRIAL"/>
    <property type="match status" value="1"/>
</dbReference>
<keyword evidence="9" id="KW-0809">Transit peptide</keyword>
<organism evidence="18 19">
    <name type="scientific">Lingula anatina</name>
    <name type="common">Brachiopod</name>
    <name type="synonym">Lingula unguis</name>
    <dbReference type="NCBI Taxonomy" id="7574"/>
    <lineage>
        <taxon>Eukaryota</taxon>
        <taxon>Metazoa</taxon>
        <taxon>Spiralia</taxon>
        <taxon>Lophotrochozoa</taxon>
        <taxon>Brachiopoda</taxon>
        <taxon>Linguliformea</taxon>
        <taxon>Lingulata</taxon>
        <taxon>Lingulida</taxon>
        <taxon>Linguloidea</taxon>
        <taxon>Lingulidae</taxon>
        <taxon>Lingula</taxon>
    </lineage>
</organism>
<evidence type="ECO:0000256" key="8">
    <source>
        <dbReference type="ARBA" id="ARBA00022917"/>
    </source>
</evidence>
<keyword evidence="5" id="KW-0436">Ligase</keyword>
<keyword evidence="10" id="KW-0007">Acetylation</keyword>
<comment type="similarity">
    <text evidence="2">Belongs to the class-II aminoacyl-tRNA synthetase family.</text>
</comment>
<accession>A0A1S3HSM7</accession>
<keyword evidence="18" id="KW-1185">Reference proteome</keyword>
<dbReference type="GO" id="GO:0000049">
    <property type="term" value="F:tRNA binding"/>
    <property type="evidence" value="ECO:0007669"/>
    <property type="project" value="InterPro"/>
</dbReference>
<dbReference type="KEGG" id="lak:106157822"/>
<comment type="catalytic activity">
    <reaction evidence="14">
        <text>tRNA(Phe) + L-phenylalanine + ATP = L-phenylalanyl-tRNA(Phe) + AMP + diphosphate + H(+)</text>
        <dbReference type="Rhea" id="RHEA:19413"/>
        <dbReference type="Rhea" id="RHEA-COMP:9668"/>
        <dbReference type="Rhea" id="RHEA-COMP:9699"/>
        <dbReference type="ChEBI" id="CHEBI:15378"/>
        <dbReference type="ChEBI" id="CHEBI:30616"/>
        <dbReference type="ChEBI" id="CHEBI:33019"/>
        <dbReference type="ChEBI" id="CHEBI:58095"/>
        <dbReference type="ChEBI" id="CHEBI:78442"/>
        <dbReference type="ChEBI" id="CHEBI:78531"/>
        <dbReference type="ChEBI" id="CHEBI:456215"/>
        <dbReference type="EC" id="6.1.1.20"/>
    </reaction>
</comment>
<dbReference type="InterPro" id="IPR002319">
    <property type="entry name" value="Phenylalanyl-tRNA_Synthase"/>
</dbReference>
<reference evidence="19" key="1">
    <citation type="submission" date="2025-08" db="UniProtKB">
        <authorList>
            <consortium name="RefSeq"/>
        </authorList>
    </citation>
    <scope>IDENTIFICATION</scope>
    <source>
        <tissue evidence="19">Gonads</tissue>
    </source>
</reference>